<reference evidence="3" key="1">
    <citation type="journal article" date="2019" name="Int. J. Syst. Evol. Microbiol.">
        <title>The Global Catalogue of Microorganisms (GCM) 10K type strain sequencing project: providing services to taxonomists for standard genome sequencing and annotation.</title>
        <authorList>
            <consortium name="The Broad Institute Genomics Platform"/>
            <consortium name="The Broad Institute Genome Sequencing Center for Infectious Disease"/>
            <person name="Wu L."/>
            <person name="Ma J."/>
        </authorList>
    </citation>
    <scope>NUCLEOTIDE SEQUENCE [LARGE SCALE GENOMIC DNA]</scope>
    <source>
        <strain evidence="3">CGMCC 1.16225</strain>
    </source>
</reference>
<dbReference type="Proteomes" id="UP001597405">
    <property type="component" value="Unassembled WGS sequence"/>
</dbReference>
<comment type="caution">
    <text evidence="2">The sequence shown here is derived from an EMBL/GenBank/DDBJ whole genome shotgun (WGS) entry which is preliminary data.</text>
</comment>
<gene>
    <name evidence="2" type="ORF">ACFSOZ_29205</name>
</gene>
<evidence type="ECO:0000313" key="3">
    <source>
        <dbReference type="Proteomes" id="UP001597405"/>
    </source>
</evidence>
<dbReference type="RefSeq" id="WP_379103766.1">
    <property type="nucleotide sequence ID" value="NZ_JBHUGZ010000019.1"/>
</dbReference>
<dbReference type="Pfam" id="PF08906">
    <property type="entry name" value="T6SS_Tdi1_C"/>
    <property type="match status" value="1"/>
</dbReference>
<dbReference type="EMBL" id="JBHUGZ010000019">
    <property type="protein sequence ID" value="MFD1986521.1"/>
    <property type="molecule type" value="Genomic_DNA"/>
</dbReference>
<keyword evidence="3" id="KW-1185">Reference proteome</keyword>
<evidence type="ECO:0000313" key="2">
    <source>
        <dbReference type="EMBL" id="MFD1986521.1"/>
    </source>
</evidence>
<feature type="domain" description="T6SS immunity protein Tdi1 C-terminal" evidence="1">
    <location>
        <begin position="138"/>
        <end position="187"/>
    </location>
</feature>
<proteinExistence type="predicted"/>
<evidence type="ECO:0000259" key="1">
    <source>
        <dbReference type="Pfam" id="PF08906"/>
    </source>
</evidence>
<organism evidence="2 3">
    <name type="scientific">Mesorhizobium newzealandense</name>
    <dbReference type="NCBI Taxonomy" id="1300302"/>
    <lineage>
        <taxon>Bacteria</taxon>
        <taxon>Pseudomonadati</taxon>
        <taxon>Pseudomonadota</taxon>
        <taxon>Alphaproteobacteria</taxon>
        <taxon>Hyphomicrobiales</taxon>
        <taxon>Phyllobacteriaceae</taxon>
        <taxon>Mesorhizobium</taxon>
    </lineage>
</organism>
<protein>
    <submittedName>
        <fullName evidence="2">T6SS immunity protein Tdi1 domain-containing protein</fullName>
    </submittedName>
</protein>
<sequence length="202" mass="22272">MFETFRKNFPVDSMVPTDTGNFSLDTKVSGLNELLTSFGGASFKHGLYRIIRAQDVARWNARVSQGFPEFTGRITCFAYDWQGSAFAVDTGRLEQGEPGVVMFEPDTGEALQIPCNVRTFHDIELIEDEDAALASDGYAMWREAGGAEPAYAQCIGSKKPLFLGGEDAIQNLELSDLEVYWHIMGQLIAKVRGLPPGTPVRI</sequence>
<accession>A0ABW4UH99</accession>
<name>A0ABW4UH99_9HYPH</name>
<dbReference type="InterPro" id="IPR015002">
    <property type="entry name" value="T6SS_Tdi1_C"/>
</dbReference>